<comment type="caution">
    <text evidence="2">The sequence shown here is derived from an EMBL/GenBank/DDBJ whole genome shotgun (WGS) entry which is preliminary data.</text>
</comment>
<dbReference type="Gene3D" id="3.90.1590.10">
    <property type="entry name" value="glutathione-dependent formaldehyde- activating enzyme (gfa)"/>
    <property type="match status" value="1"/>
</dbReference>
<organism evidence="2 3">
    <name type="scientific">Diatrype stigma</name>
    <dbReference type="NCBI Taxonomy" id="117547"/>
    <lineage>
        <taxon>Eukaryota</taxon>
        <taxon>Fungi</taxon>
        <taxon>Dikarya</taxon>
        <taxon>Ascomycota</taxon>
        <taxon>Pezizomycotina</taxon>
        <taxon>Sordariomycetes</taxon>
        <taxon>Xylariomycetidae</taxon>
        <taxon>Xylariales</taxon>
        <taxon>Diatrypaceae</taxon>
        <taxon>Diatrype</taxon>
    </lineage>
</organism>
<evidence type="ECO:0000313" key="2">
    <source>
        <dbReference type="EMBL" id="KAK7756333.1"/>
    </source>
</evidence>
<dbReference type="Proteomes" id="UP001320420">
    <property type="component" value="Unassembled WGS sequence"/>
</dbReference>
<proteinExistence type="predicted"/>
<gene>
    <name evidence="2" type="ORF">SLS62_001559</name>
</gene>
<evidence type="ECO:0000256" key="1">
    <source>
        <dbReference type="SAM" id="MobiDB-lite"/>
    </source>
</evidence>
<evidence type="ECO:0008006" key="4">
    <source>
        <dbReference type="Google" id="ProtNLM"/>
    </source>
</evidence>
<evidence type="ECO:0000313" key="3">
    <source>
        <dbReference type="Proteomes" id="UP001320420"/>
    </source>
</evidence>
<feature type="region of interest" description="Disordered" evidence="1">
    <location>
        <begin position="61"/>
        <end position="83"/>
    </location>
</feature>
<dbReference type="AlphaFoldDB" id="A0AAN9YRJ8"/>
<dbReference type="SUPFAM" id="SSF51316">
    <property type="entry name" value="Mss4-like"/>
    <property type="match status" value="1"/>
</dbReference>
<accession>A0AAN9YRJ8</accession>
<name>A0AAN9YRJ8_9PEZI</name>
<reference evidence="2 3" key="1">
    <citation type="submission" date="2024-02" db="EMBL/GenBank/DDBJ databases">
        <title>De novo assembly and annotation of 12 fungi associated with fruit tree decline syndrome in Ontario, Canada.</title>
        <authorList>
            <person name="Sulman M."/>
            <person name="Ellouze W."/>
            <person name="Ilyukhin E."/>
        </authorList>
    </citation>
    <scope>NUCLEOTIDE SEQUENCE [LARGE SCALE GENOMIC DNA]</scope>
    <source>
        <strain evidence="2 3">M11/M66-122</strain>
    </source>
</reference>
<sequence>MFWQVQPDNPSDGSAVLYEVFTGVLANLDVPNLVQCSHHIFVGDTRDGGASAWLRAPNQSGARPRRWLGHSEKSEEIPDGADWPGPIASLPDASVTSERGEVPLRCRCRGVDLVLRAPDREFEGKAWAELPWFVDPVTHKGIASFDVCNSCRIQSGTDIFHWTFALLRQIAFPRATTSAGAQHDSSNSNSNSPFPATTSELREAVTGGDPRFGTLALYASSPDVQRYFCSRCAAVVFYCVDDRPDMLDVALGLLEAPSGARAEEFVSWILGGDSAHREDMAGGWRDGHMNAVELAAEAWRVARKYPKHWRTVEKKEAAVRG</sequence>
<protein>
    <recommendedName>
        <fullName evidence="4">CENP-V/GFA domain-containing protein</fullName>
    </recommendedName>
</protein>
<dbReference type="EMBL" id="JAKJXP020000007">
    <property type="protein sequence ID" value="KAK7756333.1"/>
    <property type="molecule type" value="Genomic_DNA"/>
</dbReference>
<feature type="region of interest" description="Disordered" evidence="1">
    <location>
        <begin position="178"/>
        <end position="199"/>
    </location>
</feature>
<keyword evidence="3" id="KW-1185">Reference proteome</keyword>
<dbReference type="InterPro" id="IPR011057">
    <property type="entry name" value="Mss4-like_sf"/>
</dbReference>